<sequence>MSALDDAIAGALARPARPLGPPPSGTGLDRRRLSALPVAAQAVANVAPSPGMMAASGMVAWLGVAAVPVYLLATLAMVLVGSCVAQFARRMAAAGSLYTFVAKGLTPRTAFLTGCALLLAYLSLVGMCLLGASRRLAMLLADAGLVSVAERERTVLLLTVLLGTILTTCVVRGIQISAMVTLALEAASVCVVLTALAVTAYSGVGIDDTLAAPDLTASAVTGALMIAITGLVGFESGCALSVETRRPYAVVPRVMFWTPAVCGALMLAAAGLHIYGFSRHHGGSAVDGSALAGPAVAEVTPLLPVLLQLGLVSSLFACAMASANAGVRVLFSMGREQVTPPVFGRTHPRYRTPYVAAVTVIPAAVLTPAALWLAGLPIRSISTALSVLATQGFLLTYVLVCLAMPVFLRRIGEHTRWASVAGLLGAVLLAAVFTGFWMETVRDGRAVLVAVFAGLLALGLLWFGRVRRRVPDVAIGFFDEATVEDILPGASPVRRG</sequence>
<keyword evidence="8" id="KW-1185">Reference proteome</keyword>
<feature type="transmembrane region" description="Helical" evidence="5">
    <location>
        <begin position="305"/>
        <end position="331"/>
    </location>
</feature>
<feature type="transmembrane region" description="Helical" evidence="5">
    <location>
        <begin position="153"/>
        <end position="171"/>
    </location>
</feature>
<feature type="transmembrane region" description="Helical" evidence="5">
    <location>
        <begin position="58"/>
        <end position="88"/>
    </location>
</feature>
<dbReference type="PANTHER" id="PTHR42770">
    <property type="entry name" value="AMINO ACID TRANSPORTER-RELATED"/>
    <property type="match status" value="1"/>
</dbReference>
<evidence type="ECO:0000256" key="3">
    <source>
        <dbReference type="ARBA" id="ARBA00022989"/>
    </source>
</evidence>
<dbReference type="InterPro" id="IPR004841">
    <property type="entry name" value="AA-permease/SLC12A_dom"/>
</dbReference>
<comment type="subcellular location">
    <subcellularLocation>
        <location evidence="1">Membrane</location>
        <topology evidence="1">Multi-pass membrane protein</topology>
    </subcellularLocation>
</comment>
<feature type="transmembrane region" description="Helical" evidence="5">
    <location>
        <begin position="183"/>
        <end position="204"/>
    </location>
</feature>
<dbReference type="Proteomes" id="UP000646749">
    <property type="component" value="Unassembled WGS sequence"/>
</dbReference>
<protein>
    <submittedName>
        <fullName evidence="7">Amino acid permease</fullName>
    </submittedName>
</protein>
<keyword evidence="4 5" id="KW-0472">Membrane</keyword>
<evidence type="ECO:0000313" key="7">
    <source>
        <dbReference type="EMBL" id="GIG90642.1"/>
    </source>
</evidence>
<dbReference type="EMBL" id="BONW01000028">
    <property type="protein sequence ID" value="GIG90642.1"/>
    <property type="molecule type" value="Genomic_DNA"/>
</dbReference>
<dbReference type="Gene3D" id="1.20.1740.10">
    <property type="entry name" value="Amino acid/polyamine transporter I"/>
    <property type="match status" value="1"/>
</dbReference>
<evidence type="ECO:0000259" key="6">
    <source>
        <dbReference type="Pfam" id="PF00324"/>
    </source>
</evidence>
<feature type="transmembrane region" description="Helical" evidence="5">
    <location>
        <begin position="216"/>
        <end position="242"/>
    </location>
</feature>
<dbReference type="PANTHER" id="PTHR42770:SF16">
    <property type="entry name" value="AMINO ACID PERMEASE"/>
    <property type="match status" value="1"/>
</dbReference>
<evidence type="ECO:0000256" key="4">
    <source>
        <dbReference type="ARBA" id="ARBA00023136"/>
    </source>
</evidence>
<dbReference type="Pfam" id="PF00324">
    <property type="entry name" value="AA_permease"/>
    <property type="match status" value="1"/>
</dbReference>
<evidence type="ECO:0000256" key="1">
    <source>
        <dbReference type="ARBA" id="ARBA00004141"/>
    </source>
</evidence>
<gene>
    <name evidence="7" type="ORF">Pen02_55780</name>
</gene>
<feature type="transmembrane region" description="Helical" evidence="5">
    <location>
        <begin position="420"/>
        <end position="438"/>
    </location>
</feature>
<dbReference type="PIRSF" id="PIRSF006060">
    <property type="entry name" value="AA_transporter"/>
    <property type="match status" value="1"/>
</dbReference>
<reference evidence="7 8" key="1">
    <citation type="submission" date="2021-01" db="EMBL/GenBank/DDBJ databases">
        <title>Whole genome shotgun sequence of Plantactinospora endophytica NBRC 110450.</title>
        <authorList>
            <person name="Komaki H."/>
            <person name="Tamura T."/>
        </authorList>
    </citation>
    <scope>NUCLEOTIDE SEQUENCE [LARGE SCALE GENOMIC DNA]</scope>
    <source>
        <strain evidence="7 8">NBRC 110450</strain>
    </source>
</reference>
<feature type="transmembrane region" description="Helical" evidence="5">
    <location>
        <begin position="109"/>
        <end position="133"/>
    </location>
</feature>
<name>A0ABQ4E7F3_9ACTN</name>
<accession>A0ABQ4E7F3</accession>
<dbReference type="InterPro" id="IPR050367">
    <property type="entry name" value="APC_superfamily"/>
</dbReference>
<feature type="transmembrane region" description="Helical" evidence="5">
    <location>
        <begin position="444"/>
        <end position="463"/>
    </location>
</feature>
<organism evidence="7 8">
    <name type="scientific">Plantactinospora endophytica</name>
    <dbReference type="NCBI Taxonomy" id="673535"/>
    <lineage>
        <taxon>Bacteria</taxon>
        <taxon>Bacillati</taxon>
        <taxon>Actinomycetota</taxon>
        <taxon>Actinomycetes</taxon>
        <taxon>Micromonosporales</taxon>
        <taxon>Micromonosporaceae</taxon>
        <taxon>Plantactinospora</taxon>
    </lineage>
</organism>
<evidence type="ECO:0000313" key="8">
    <source>
        <dbReference type="Proteomes" id="UP000646749"/>
    </source>
</evidence>
<keyword evidence="2 5" id="KW-0812">Transmembrane</keyword>
<dbReference type="RefSeq" id="WP_203869038.1">
    <property type="nucleotide sequence ID" value="NZ_BONW01000028.1"/>
</dbReference>
<feature type="domain" description="Amino acid permease/ SLC12A" evidence="6">
    <location>
        <begin position="44"/>
        <end position="423"/>
    </location>
</feature>
<feature type="transmembrane region" description="Helical" evidence="5">
    <location>
        <begin position="385"/>
        <end position="408"/>
    </location>
</feature>
<keyword evidence="3 5" id="KW-1133">Transmembrane helix</keyword>
<feature type="transmembrane region" description="Helical" evidence="5">
    <location>
        <begin position="352"/>
        <end position="373"/>
    </location>
</feature>
<evidence type="ECO:0000256" key="2">
    <source>
        <dbReference type="ARBA" id="ARBA00022692"/>
    </source>
</evidence>
<feature type="transmembrane region" description="Helical" evidence="5">
    <location>
        <begin position="254"/>
        <end position="275"/>
    </location>
</feature>
<proteinExistence type="predicted"/>
<comment type="caution">
    <text evidence="7">The sequence shown here is derived from an EMBL/GenBank/DDBJ whole genome shotgun (WGS) entry which is preliminary data.</text>
</comment>
<evidence type="ECO:0000256" key="5">
    <source>
        <dbReference type="SAM" id="Phobius"/>
    </source>
</evidence>